<protein>
    <submittedName>
        <fullName evidence="4">Transposable element P transposase</fullName>
    </submittedName>
</protein>
<evidence type="ECO:0000259" key="2">
    <source>
        <dbReference type="Pfam" id="PF12017"/>
    </source>
</evidence>
<name>A0A2S2PJV8_SCHGA</name>
<keyword evidence="1" id="KW-0732">Signal</keyword>
<organism evidence="4">
    <name type="scientific">Schizaphis graminum</name>
    <name type="common">Green bug aphid</name>
    <dbReference type="NCBI Taxonomy" id="13262"/>
    <lineage>
        <taxon>Eukaryota</taxon>
        <taxon>Metazoa</taxon>
        <taxon>Ecdysozoa</taxon>
        <taxon>Arthropoda</taxon>
        <taxon>Hexapoda</taxon>
        <taxon>Insecta</taxon>
        <taxon>Pterygota</taxon>
        <taxon>Neoptera</taxon>
        <taxon>Paraneoptera</taxon>
        <taxon>Hemiptera</taxon>
        <taxon>Sternorrhyncha</taxon>
        <taxon>Aphidomorpha</taxon>
        <taxon>Aphidoidea</taxon>
        <taxon>Aphididae</taxon>
        <taxon>Aphidini</taxon>
        <taxon>Schizaphis</taxon>
    </lineage>
</organism>
<feature type="domain" description="THAP9-like helix-turn-helix" evidence="2">
    <location>
        <begin position="76"/>
        <end position="144"/>
    </location>
</feature>
<dbReference type="InterPro" id="IPR021896">
    <property type="entry name" value="THAP9-like_HTH"/>
</dbReference>
<evidence type="ECO:0000259" key="3">
    <source>
        <dbReference type="Pfam" id="PF21787"/>
    </source>
</evidence>
<evidence type="ECO:0000313" key="4">
    <source>
        <dbReference type="EMBL" id="MBY29742.1"/>
    </source>
</evidence>
<dbReference type="EMBL" id="GGMR01017123">
    <property type="protein sequence ID" value="MBY29742.1"/>
    <property type="molecule type" value="Transcribed_RNA"/>
</dbReference>
<sequence>MFHVLTRGLLGSLLLLFGFQNNYCHFVFFDRLKQLGNDIYQKYSTLLGMQLKLRNIILKQKQCIELIKTTIELQFNQKFNNILNGLFTPTQIQLLLHTKQKPYKWQTEDIASAITLRSLSKKAYIYLRDKKGFPLPGLSTLRHWASTFSVEKGILVEVMNLLKVKGSTLSKNEKLTVISFDETYVTYKLCYDKSNQQVLGPYKCVQTVMARGLTSNWKQPIFYDFDQRMTKTLLLSIITSLHDAGFEVKAAVSDMAPCNESLWSSLGITSDITSFEHPITKSSIHVFADPPHLLKLARNHFLDRGFVLPSGTFKVSEKHINVSGPMRKNVKLAAQFFSNTVANAISYCGKKMYC</sequence>
<dbReference type="InterPro" id="IPR048365">
    <property type="entry name" value="TNP-like_RNaseH_N"/>
</dbReference>
<reference evidence="4" key="1">
    <citation type="submission" date="2018-04" db="EMBL/GenBank/DDBJ databases">
        <title>Transcriptome of Schizaphis graminum biotype I.</title>
        <authorList>
            <person name="Scully E.D."/>
            <person name="Geib S.M."/>
            <person name="Palmer N.A."/>
            <person name="Koch K."/>
            <person name="Bradshaw J."/>
            <person name="Heng-Moss T."/>
            <person name="Sarath G."/>
        </authorList>
    </citation>
    <scope>NUCLEOTIDE SEQUENCE</scope>
</reference>
<dbReference type="AlphaFoldDB" id="A0A2S2PJV8"/>
<feature type="chain" id="PRO_5015496515" evidence="1">
    <location>
        <begin position="25"/>
        <end position="354"/>
    </location>
</feature>
<evidence type="ECO:0000256" key="1">
    <source>
        <dbReference type="SAM" id="SignalP"/>
    </source>
</evidence>
<gene>
    <name evidence="4" type="primary">T_93</name>
    <name evidence="4" type="ORF">g.23236</name>
</gene>
<dbReference type="Pfam" id="PF21787">
    <property type="entry name" value="TNP-like_RNaseH_N"/>
    <property type="match status" value="1"/>
</dbReference>
<feature type="domain" description="Transposable element P transposase-like RNase H" evidence="3">
    <location>
        <begin position="151"/>
        <end position="267"/>
    </location>
</feature>
<feature type="signal peptide" evidence="1">
    <location>
        <begin position="1"/>
        <end position="24"/>
    </location>
</feature>
<dbReference type="Pfam" id="PF12017">
    <property type="entry name" value="Tnp_P_element"/>
    <property type="match status" value="1"/>
</dbReference>
<proteinExistence type="predicted"/>
<accession>A0A2S2PJV8</accession>